<dbReference type="SUPFAM" id="SSF81301">
    <property type="entry name" value="Nucleotidyltransferase"/>
    <property type="match status" value="1"/>
</dbReference>
<gene>
    <name evidence="1" type="ORF">HG66A1_61850</name>
</gene>
<reference evidence="1 2" key="1">
    <citation type="submission" date="2019-02" db="EMBL/GenBank/DDBJ databases">
        <title>Deep-cultivation of Planctomycetes and their phenomic and genomic characterization uncovers novel biology.</title>
        <authorList>
            <person name="Wiegand S."/>
            <person name="Jogler M."/>
            <person name="Boedeker C."/>
            <person name="Pinto D."/>
            <person name="Vollmers J."/>
            <person name="Rivas-Marin E."/>
            <person name="Kohn T."/>
            <person name="Peeters S.H."/>
            <person name="Heuer A."/>
            <person name="Rast P."/>
            <person name="Oberbeckmann S."/>
            <person name="Bunk B."/>
            <person name="Jeske O."/>
            <person name="Meyerdierks A."/>
            <person name="Storesund J.E."/>
            <person name="Kallscheuer N."/>
            <person name="Luecker S."/>
            <person name="Lage O.M."/>
            <person name="Pohl T."/>
            <person name="Merkel B.J."/>
            <person name="Hornburger P."/>
            <person name="Mueller R.-W."/>
            <person name="Bruemmer F."/>
            <person name="Labrenz M."/>
            <person name="Spormann A.M."/>
            <person name="Op den Camp H."/>
            <person name="Overmann J."/>
            <person name="Amann R."/>
            <person name="Jetten M.S.M."/>
            <person name="Mascher T."/>
            <person name="Medema M.H."/>
            <person name="Devos D.P."/>
            <person name="Kaster A.-K."/>
            <person name="Ovreas L."/>
            <person name="Rohde M."/>
            <person name="Galperin M.Y."/>
            <person name="Jogler C."/>
        </authorList>
    </citation>
    <scope>NUCLEOTIDE SEQUENCE [LARGE SCALE GENOMIC DNA]</scope>
    <source>
        <strain evidence="1 2">HG66A1</strain>
    </source>
</reference>
<name>A0A517PY99_9PLAN</name>
<dbReference type="AlphaFoldDB" id="A0A517PY99"/>
<sequence>MELTKRQKTLFDRLVTLGEWANTGELPYHPLEILGFGSFFRGKRNPNDIDLIFRIPKEHLPEFDEFVQLLYEIRNDWDLEERNANPHDALVELRTNEDQRVANFSDSVFRKYLNWIKPYSWNMLRPNDIHQHNEIASPYAYSKRMIKMNLPKLNVVSYLSPEEEKMKRDGLRCGFVVSIWSKDSPDTVSNLKRLLSEECVVQNLARELAYFDVQISEVSAYKQLLEAEIELLLKIPRRRKAKNGSIWFDEYSESHANLVVVHQGYNSAKEASKRFDEEQWGKEIDIKIRSVAESAKTADQSRKTLKELYRLNDMLESIRNVLAYFKSGEDETELNAKEYVVDCILKSGSQKLKDEKAEFLRNRGFPVDHVLKKKERDHRKHISEIRAQFDNQ</sequence>
<organism evidence="1 2">
    <name type="scientific">Gimesia chilikensis</name>
    <dbReference type="NCBI Taxonomy" id="2605989"/>
    <lineage>
        <taxon>Bacteria</taxon>
        <taxon>Pseudomonadati</taxon>
        <taxon>Planctomycetota</taxon>
        <taxon>Planctomycetia</taxon>
        <taxon>Planctomycetales</taxon>
        <taxon>Planctomycetaceae</taxon>
        <taxon>Gimesia</taxon>
    </lineage>
</organism>
<dbReference type="RefSeq" id="WP_145192961.1">
    <property type="nucleotide sequence ID" value="NZ_CP036266.1"/>
</dbReference>
<dbReference type="EMBL" id="CP036266">
    <property type="protein sequence ID" value="QDT24353.1"/>
    <property type="molecule type" value="Genomic_DNA"/>
</dbReference>
<dbReference type="Proteomes" id="UP000320421">
    <property type="component" value="Chromosome"/>
</dbReference>
<evidence type="ECO:0000313" key="2">
    <source>
        <dbReference type="Proteomes" id="UP000320421"/>
    </source>
</evidence>
<dbReference type="InterPro" id="IPR043519">
    <property type="entry name" value="NT_sf"/>
</dbReference>
<accession>A0A517PY99</accession>
<evidence type="ECO:0000313" key="1">
    <source>
        <dbReference type="EMBL" id="QDT24353.1"/>
    </source>
</evidence>
<dbReference type="OrthoDB" id="10021298at2"/>
<keyword evidence="2" id="KW-1185">Reference proteome</keyword>
<evidence type="ECO:0008006" key="3">
    <source>
        <dbReference type="Google" id="ProtNLM"/>
    </source>
</evidence>
<protein>
    <recommendedName>
        <fullName evidence="3">Nucleotidyltransferase</fullName>
    </recommendedName>
</protein>
<proteinExistence type="predicted"/>